<dbReference type="InterPro" id="IPR036236">
    <property type="entry name" value="Znf_C2H2_sf"/>
</dbReference>
<proteinExistence type="predicted"/>
<protein>
    <recommendedName>
        <fullName evidence="3">C2H2-type domain-containing protein</fullName>
    </recommendedName>
</protein>
<dbReference type="PANTHER" id="PTHR47251">
    <property type="entry name" value="FINGER DOMAIN PROTEIN, PUTATIVE (AFU_ORTHOLOGUE AFUA_3G04180)-RELATED"/>
    <property type="match status" value="1"/>
</dbReference>
<evidence type="ECO:0000256" key="2">
    <source>
        <dbReference type="SAM" id="MobiDB-lite"/>
    </source>
</evidence>
<comment type="caution">
    <text evidence="4">The sequence shown here is derived from an EMBL/GenBank/DDBJ whole genome shotgun (WGS) entry which is preliminary data.</text>
</comment>
<dbReference type="OrthoDB" id="4822at2759"/>
<feature type="compositionally biased region" description="Low complexity" evidence="2">
    <location>
        <begin position="108"/>
        <end position="133"/>
    </location>
</feature>
<feature type="compositionally biased region" description="Acidic residues" evidence="2">
    <location>
        <begin position="156"/>
        <end position="166"/>
    </location>
</feature>
<name>A0A084G779_PSEDA</name>
<dbReference type="InterPro" id="IPR013087">
    <property type="entry name" value="Znf_C2H2_type"/>
</dbReference>
<dbReference type="VEuPathDB" id="FungiDB:SAPIO_CDS4861"/>
<keyword evidence="1" id="KW-0862">Zinc</keyword>
<dbReference type="GeneID" id="27723933"/>
<dbReference type="HOGENOM" id="CLU_089381_1_0_1"/>
<organism evidence="4 5">
    <name type="scientific">Pseudallescheria apiosperma</name>
    <name type="common">Scedosporium apiospermum</name>
    <dbReference type="NCBI Taxonomy" id="563466"/>
    <lineage>
        <taxon>Eukaryota</taxon>
        <taxon>Fungi</taxon>
        <taxon>Dikarya</taxon>
        <taxon>Ascomycota</taxon>
        <taxon>Pezizomycotina</taxon>
        <taxon>Sordariomycetes</taxon>
        <taxon>Hypocreomycetidae</taxon>
        <taxon>Microascales</taxon>
        <taxon>Microascaceae</taxon>
        <taxon>Scedosporium</taxon>
    </lineage>
</organism>
<feature type="compositionally biased region" description="Basic and acidic residues" evidence="2">
    <location>
        <begin position="142"/>
        <end position="155"/>
    </location>
</feature>
<dbReference type="PROSITE" id="PS50157">
    <property type="entry name" value="ZINC_FINGER_C2H2_2"/>
    <property type="match status" value="1"/>
</dbReference>
<dbReference type="AlphaFoldDB" id="A0A084G779"/>
<feature type="region of interest" description="Disordered" evidence="2">
    <location>
        <begin position="108"/>
        <end position="177"/>
    </location>
</feature>
<dbReference type="EMBL" id="JOWA01000095">
    <property type="protein sequence ID" value="KEZ43191.1"/>
    <property type="molecule type" value="Genomic_DNA"/>
</dbReference>
<keyword evidence="1" id="KW-0863">Zinc-finger</keyword>
<dbReference type="GO" id="GO:0008270">
    <property type="term" value="F:zinc ion binding"/>
    <property type="evidence" value="ECO:0007669"/>
    <property type="project" value="UniProtKB-KW"/>
</dbReference>
<keyword evidence="5" id="KW-1185">Reference proteome</keyword>
<dbReference type="RefSeq" id="XP_016642990.1">
    <property type="nucleotide sequence ID" value="XM_016787315.1"/>
</dbReference>
<evidence type="ECO:0000313" key="4">
    <source>
        <dbReference type="EMBL" id="KEZ43191.1"/>
    </source>
</evidence>
<accession>A0A084G779</accession>
<dbReference type="SUPFAM" id="SSF57667">
    <property type="entry name" value="beta-beta-alpha zinc fingers"/>
    <property type="match status" value="1"/>
</dbReference>
<sequence length="177" mass="18911">MAPRHQTLPAPQTSSAREARQAFYCNLCSKGYSRMNDYEAHLSSYDHTHKQRLKDMKAMVKDPSAGARARKAEAKADGIISLKLTGTETSNNSGGGFKKGGFKKSGFKSAFGSSTAPANPASISAPGSSGPASLVGRFSTEGGKEAATRETRDLDISADTDSEDEGYERYDPRHPTD</sequence>
<dbReference type="OMA" id="YARMNEY"/>
<dbReference type="PROSITE" id="PS00028">
    <property type="entry name" value="ZINC_FINGER_C2H2_1"/>
    <property type="match status" value="1"/>
</dbReference>
<evidence type="ECO:0000313" key="5">
    <source>
        <dbReference type="Proteomes" id="UP000028545"/>
    </source>
</evidence>
<evidence type="ECO:0000256" key="1">
    <source>
        <dbReference type="PROSITE-ProRule" id="PRU00042"/>
    </source>
</evidence>
<reference evidence="4 5" key="1">
    <citation type="journal article" date="2014" name="Genome Announc.">
        <title>Draft genome sequence of the pathogenic fungus Scedosporium apiospermum.</title>
        <authorList>
            <person name="Vandeputte P."/>
            <person name="Ghamrawi S."/>
            <person name="Rechenmann M."/>
            <person name="Iltis A."/>
            <person name="Giraud S."/>
            <person name="Fleury M."/>
            <person name="Thornton C."/>
            <person name="Delhaes L."/>
            <person name="Meyer W."/>
            <person name="Papon N."/>
            <person name="Bouchara J.P."/>
        </authorList>
    </citation>
    <scope>NUCLEOTIDE SEQUENCE [LARGE SCALE GENOMIC DNA]</scope>
    <source>
        <strain evidence="4 5">IHEM 14462</strain>
    </source>
</reference>
<evidence type="ECO:0000259" key="3">
    <source>
        <dbReference type="PROSITE" id="PS50157"/>
    </source>
</evidence>
<gene>
    <name evidence="4" type="ORF">SAPIO_CDS4861</name>
</gene>
<dbReference type="KEGG" id="sapo:SAPIO_CDS4861"/>
<feature type="domain" description="C2H2-type" evidence="3">
    <location>
        <begin position="23"/>
        <end position="52"/>
    </location>
</feature>
<keyword evidence="1" id="KW-0479">Metal-binding</keyword>
<feature type="compositionally biased region" description="Basic and acidic residues" evidence="2">
    <location>
        <begin position="167"/>
        <end position="177"/>
    </location>
</feature>
<dbReference type="PANTHER" id="PTHR47251:SF1">
    <property type="entry name" value="FINGER DOMAIN PROTEIN, PUTATIVE (AFU_ORTHOLOGUE AFUA_3G04180)-RELATED"/>
    <property type="match status" value="1"/>
</dbReference>
<dbReference type="Proteomes" id="UP000028545">
    <property type="component" value="Unassembled WGS sequence"/>
</dbReference>